<gene>
    <name evidence="8" type="primary">GATA18_3</name>
    <name evidence="8" type="ORF">CK203_006274</name>
</gene>
<evidence type="ECO:0000256" key="2">
    <source>
        <dbReference type="ARBA" id="ARBA00022771"/>
    </source>
</evidence>
<evidence type="ECO:0000256" key="7">
    <source>
        <dbReference type="SAM" id="MobiDB-lite"/>
    </source>
</evidence>
<evidence type="ECO:0000256" key="4">
    <source>
        <dbReference type="ARBA" id="ARBA00023015"/>
    </source>
</evidence>
<accession>A0A438K6I6</accession>
<evidence type="ECO:0000256" key="6">
    <source>
        <dbReference type="ARBA" id="ARBA00023163"/>
    </source>
</evidence>
<dbReference type="GO" id="GO:0003677">
    <property type="term" value="F:DNA binding"/>
    <property type="evidence" value="ECO:0007669"/>
    <property type="project" value="UniProtKB-KW"/>
</dbReference>
<proteinExistence type="predicted"/>
<reference evidence="8 9" key="1">
    <citation type="journal article" date="2018" name="PLoS Genet.">
        <title>Population sequencing reveals clonal diversity and ancestral inbreeding in the grapevine cultivar Chardonnay.</title>
        <authorList>
            <person name="Roach M.J."/>
            <person name="Johnson D.L."/>
            <person name="Bohlmann J."/>
            <person name="van Vuuren H.J."/>
            <person name="Jones S.J."/>
            <person name="Pretorius I.S."/>
            <person name="Schmidt S.A."/>
            <person name="Borneman A.R."/>
        </authorList>
    </citation>
    <scope>NUCLEOTIDE SEQUENCE [LARGE SCALE GENOMIC DNA]</scope>
    <source>
        <strain evidence="9">cv. Chardonnay</strain>
        <tissue evidence="8">Leaf</tissue>
    </source>
</reference>
<name>A0A438K6I6_VITVI</name>
<organism evidence="8 9">
    <name type="scientific">Vitis vinifera</name>
    <name type="common">Grape</name>
    <dbReference type="NCBI Taxonomy" id="29760"/>
    <lineage>
        <taxon>Eukaryota</taxon>
        <taxon>Viridiplantae</taxon>
        <taxon>Streptophyta</taxon>
        <taxon>Embryophyta</taxon>
        <taxon>Tracheophyta</taxon>
        <taxon>Spermatophyta</taxon>
        <taxon>Magnoliopsida</taxon>
        <taxon>eudicotyledons</taxon>
        <taxon>Gunneridae</taxon>
        <taxon>Pentapetalae</taxon>
        <taxon>rosids</taxon>
        <taxon>Vitales</taxon>
        <taxon>Vitaceae</taxon>
        <taxon>Viteae</taxon>
        <taxon>Vitis</taxon>
    </lineage>
</organism>
<keyword evidence="6" id="KW-0804">Transcription</keyword>
<dbReference type="PANTHER" id="PTHR46813">
    <property type="entry name" value="GATA TRANSCRIPTION FACTOR 18"/>
    <property type="match status" value="1"/>
</dbReference>
<dbReference type="PANTHER" id="PTHR46813:SF16">
    <property type="entry name" value="GATA TRANSCRIPTION FACTOR 18"/>
    <property type="match status" value="1"/>
</dbReference>
<feature type="region of interest" description="Disordered" evidence="7">
    <location>
        <begin position="368"/>
        <end position="391"/>
    </location>
</feature>
<dbReference type="EMBL" id="QGNW01000015">
    <property type="protein sequence ID" value="RVX16818.1"/>
    <property type="molecule type" value="Genomic_DNA"/>
</dbReference>
<keyword evidence="1" id="KW-0479">Metal-binding</keyword>
<evidence type="ECO:0000313" key="9">
    <source>
        <dbReference type="Proteomes" id="UP000288805"/>
    </source>
</evidence>
<evidence type="ECO:0000256" key="5">
    <source>
        <dbReference type="ARBA" id="ARBA00023125"/>
    </source>
</evidence>
<evidence type="ECO:0000256" key="1">
    <source>
        <dbReference type="ARBA" id="ARBA00022723"/>
    </source>
</evidence>
<dbReference type="Proteomes" id="UP000288805">
    <property type="component" value="Unassembled WGS sequence"/>
</dbReference>
<keyword evidence="5" id="KW-0238">DNA-binding</keyword>
<dbReference type="GO" id="GO:0008270">
    <property type="term" value="F:zinc ion binding"/>
    <property type="evidence" value="ECO:0007669"/>
    <property type="project" value="UniProtKB-KW"/>
</dbReference>
<keyword evidence="4" id="KW-0805">Transcription regulation</keyword>
<keyword evidence="2" id="KW-0863">Zinc-finger</keyword>
<evidence type="ECO:0000313" key="8">
    <source>
        <dbReference type="EMBL" id="RVX16818.1"/>
    </source>
</evidence>
<keyword evidence="3" id="KW-0862">Zinc</keyword>
<comment type="caution">
    <text evidence="8">The sequence shown here is derived from an EMBL/GenBank/DDBJ whole genome shotgun (WGS) entry which is preliminary data.</text>
</comment>
<evidence type="ECO:0000256" key="3">
    <source>
        <dbReference type="ARBA" id="ARBA00022833"/>
    </source>
</evidence>
<sequence length="460" mass="51256">MDEEEEWRRAREWVGRARGERGWGGERARRNVFHFPWEGGSDRAEGGGRGAEIRIRTEPLTINSPSLYFSIIALPHFSLSLSRSLSLDLLPSSSLDFLNFIHGCPFDLLLPCFEFEATGDNPLAQVRISKKEEMHRCSSSQGNMAGPCTCGLFHNQSNSFSMLFSMPNHKPFDETDMYPFTSSSSSSVDCTLSLGTPSTRLTDNDEKRMHHDRRAGSCVSNFCWDILQSNTRHLHQLISPAAEEAAAAAATTPPAIPSSLAVVLTATPLLPHFGGTSLCNACGIRFKKEERRATAAAATTGATAGVMEPQHIMISHHNNSWVHHSQTQKMPCLSPAMGNEFRQAQPRPRLHKMKITVDYQDHAALIMHHDDDDDDGDGDGDVGNDDDDESMMMKSSPFDEFACYIITLRCLHTIILAFELEFTLPELTWDGVVRFTHISDHPMGMLQRFYTNQSLPSKPD</sequence>
<feature type="compositionally biased region" description="Acidic residues" evidence="7">
    <location>
        <begin position="371"/>
        <end position="390"/>
    </location>
</feature>
<dbReference type="AlphaFoldDB" id="A0A438K6I6"/>
<protein>
    <submittedName>
        <fullName evidence="8">GATA transcription factor 18</fullName>
    </submittedName>
</protein>